<accession>A0A154W1L5</accession>
<dbReference type="EMBL" id="LPXN01000116">
    <property type="protein sequence ID" value="KZD07418.1"/>
    <property type="molecule type" value="Genomic_DNA"/>
</dbReference>
<proteinExistence type="predicted"/>
<dbReference type="Pfam" id="PF10074">
    <property type="entry name" value="RovC_DNA-bd"/>
    <property type="match status" value="1"/>
</dbReference>
<protein>
    <recommendedName>
        <fullName evidence="1">T6SS Transcription factor RovC-like DNA binding domain-containing protein</fullName>
    </recommendedName>
</protein>
<keyword evidence="3" id="KW-1185">Reference proteome</keyword>
<dbReference type="AlphaFoldDB" id="A0A154W1L5"/>
<organism evidence="2 3">
    <name type="scientific">Oceanibaculum pacificum</name>
    <dbReference type="NCBI Taxonomy" id="580166"/>
    <lineage>
        <taxon>Bacteria</taxon>
        <taxon>Pseudomonadati</taxon>
        <taxon>Pseudomonadota</taxon>
        <taxon>Alphaproteobacteria</taxon>
        <taxon>Rhodospirillales</taxon>
        <taxon>Oceanibaculaceae</taxon>
        <taxon>Oceanibaculum</taxon>
    </lineage>
</organism>
<dbReference type="InterPro" id="IPR018754">
    <property type="entry name" value="RovC-like_DNA-bd"/>
</dbReference>
<feature type="domain" description="T6SS Transcription factor RovC-like DNA binding" evidence="1">
    <location>
        <begin position="32"/>
        <end position="128"/>
    </location>
</feature>
<comment type="caution">
    <text evidence="2">The sequence shown here is derived from an EMBL/GenBank/DDBJ whole genome shotgun (WGS) entry which is preliminary data.</text>
</comment>
<reference evidence="2 3" key="1">
    <citation type="submission" date="2015-12" db="EMBL/GenBank/DDBJ databases">
        <title>Genome sequence of Oceanibaculum pacificum MCCC 1A02656.</title>
        <authorList>
            <person name="Lu L."/>
            <person name="Lai Q."/>
            <person name="Shao Z."/>
            <person name="Qian P."/>
        </authorList>
    </citation>
    <scope>NUCLEOTIDE SEQUENCE [LARGE SCALE GENOMIC DNA]</scope>
    <source>
        <strain evidence="2 3">MCCC 1A02656</strain>
    </source>
</reference>
<evidence type="ECO:0000259" key="1">
    <source>
        <dbReference type="Pfam" id="PF10074"/>
    </source>
</evidence>
<dbReference type="STRING" id="580166.AUP43_02145"/>
<name>A0A154W1L5_9PROT</name>
<gene>
    <name evidence="2" type="ORF">AUP43_02145</name>
</gene>
<evidence type="ECO:0000313" key="3">
    <source>
        <dbReference type="Proteomes" id="UP000076400"/>
    </source>
</evidence>
<dbReference type="OrthoDB" id="9800831at2"/>
<sequence>MEAGHTLQLSVTGTSLLQPVRLMTDAVLQSQQLRARFHALECLACVNGRGRFPSHRRIEPSGRRLRVVLQALDGWLANAPYREIAVALFGEARVDADWTDPRDHLRDQVRRAVRRGRQLMRGGYRKFLL</sequence>
<dbReference type="Proteomes" id="UP000076400">
    <property type="component" value="Unassembled WGS sequence"/>
</dbReference>
<evidence type="ECO:0000313" key="2">
    <source>
        <dbReference type="EMBL" id="KZD07418.1"/>
    </source>
</evidence>